<dbReference type="Pfam" id="PF12937">
    <property type="entry name" value="F-box-like"/>
    <property type="match status" value="1"/>
</dbReference>
<dbReference type="OrthoDB" id="2688364at2759"/>
<evidence type="ECO:0000313" key="2">
    <source>
        <dbReference type="EMBL" id="KAJ2922969.1"/>
    </source>
</evidence>
<dbReference type="Proteomes" id="UP001140091">
    <property type="component" value="Unassembled WGS sequence"/>
</dbReference>
<feature type="domain" description="F-box" evidence="1">
    <location>
        <begin position="3"/>
        <end position="49"/>
    </location>
</feature>
<gene>
    <name evidence="2" type="ORF">H1R20_g14122</name>
</gene>
<proteinExistence type="predicted"/>
<protein>
    <recommendedName>
        <fullName evidence="1">F-box domain-containing protein</fullName>
    </recommendedName>
</protein>
<evidence type="ECO:0000259" key="1">
    <source>
        <dbReference type="PROSITE" id="PS50181"/>
    </source>
</evidence>
<dbReference type="AlphaFoldDB" id="A0A9W8IWA7"/>
<dbReference type="EMBL" id="JANBPK010001472">
    <property type="protein sequence ID" value="KAJ2922969.1"/>
    <property type="molecule type" value="Genomic_DNA"/>
</dbReference>
<keyword evidence="3" id="KW-1185">Reference proteome</keyword>
<comment type="caution">
    <text evidence="2">The sequence shown here is derived from an EMBL/GenBank/DDBJ whole genome shotgun (WGS) entry which is preliminary data.</text>
</comment>
<sequence>MQSSSFLDLPVDLHLNILSELQPQNLVELGKTCRQMRQIIDEKIVWTAALHRTCQSHKLFKPSFPIELMDVRDLKRAALGPSLLDSMLPKALHTEGYRYHSLVPEAETTLVRPSSQYSSTTEPNRVFLIPGGRYLLATTKSSLMLWDLGPAAMVSRGDCPQPVMLETIGISGLFRMSVPTIHCPTTVWFILAIHTGDGHAIRLVAYELGPIPRLRRLAEITLRLSQAKHVYLRCIQNGIAYFQVEGAFGAWNFVHGLCASWSGPTVDRLFVTRDLLVGIDVSSGVLAWKVPPLHKVDIDGLGMELDELTGFLEPCWVVNYGSHHDKTQEVAPFDLEGDVFGPSRDVNPESGSPLTFIYHLMGQSGEDPGLYSALWRFKLEIADDLNSARLTKSGETEQVFLHPSMSGLPSSVHHSISFRHVLMMATGSGQWPKLFHGALLSEDDRYHRIKWNMVFINVKHSTDLVEGASLCQASGRLVYICNSKLKHADRQNGMHVAELLSRR</sequence>
<dbReference type="Gene3D" id="1.20.1280.50">
    <property type="match status" value="1"/>
</dbReference>
<accession>A0A9W8IWA7</accession>
<name>A0A9W8IWA7_9AGAR</name>
<evidence type="ECO:0000313" key="3">
    <source>
        <dbReference type="Proteomes" id="UP001140091"/>
    </source>
</evidence>
<dbReference type="SUPFAM" id="SSF81383">
    <property type="entry name" value="F-box domain"/>
    <property type="match status" value="1"/>
</dbReference>
<dbReference type="SMART" id="SM00256">
    <property type="entry name" value="FBOX"/>
    <property type="match status" value="1"/>
</dbReference>
<reference evidence="2" key="1">
    <citation type="submission" date="2022-06" db="EMBL/GenBank/DDBJ databases">
        <title>Genome Sequence of Candolleomyces eurysporus.</title>
        <authorList>
            <person name="Buettner E."/>
        </authorList>
    </citation>
    <scope>NUCLEOTIDE SEQUENCE</scope>
    <source>
        <strain evidence="2">VTCC 930004</strain>
    </source>
</reference>
<dbReference type="PROSITE" id="PS50181">
    <property type="entry name" value="FBOX"/>
    <property type="match status" value="1"/>
</dbReference>
<dbReference type="InterPro" id="IPR001810">
    <property type="entry name" value="F-box_dom"/>
</dbReference>
<dbReference type="InterPro" id="IPR036047">
    <property type="entry name" value="F-box-like_dom_sf"/>
</dbReference>
<organism evidence="2 3">
    <name type="scientific">Candolleomyces eurysporus</name>
    <dbReference type="NCBI Taxonomy" id="2828524"/>
    <lineage>
        <taxon>Eukaryota</taxon>
        <taxon>Fungi</taxon>
        <taxon>Dikarya</taxon>
        <taxon>Basidiomycota</taxon>
        <taxon>Agaricomycotina</taxon>
        <taxon>Agaricomycetes</taxon>
        <taxon>Agaricomycetidae</taxon>
        <taxon>Agaricales</taxon>
        <taxon>Agaricineae</taxon>
        <taxon>Psathyrellaceae</taxon>
        <taxon>Candolleomyces</taxon>
    </lineage>
</organism>
<feature type="non-terminal residue" evidence="2">
    <location>
        <position position="503"/>
    </location>
</feature>